<dbReference type="SUPFAM" id="SSF49785">
    <property type="entry name" value="Galactose-binding domain-like"/>
    <property type="match status" value="1"/>
</dbReference>
<feature type="domain" description="Ubiquitin-like" evidence="5">
    <location>
        <begin position="915"/>
        <end position="986"/>
    </location>
</feature>
<dbReference type="SUPFAM" id="SSF54236">
    <property type="entry name" value="Ubiquitin-like"/>
    <property type="match status" value="3"/>
</dbReference>
<keyword evidence="7" id="KW-1185">Reference proteome</keyword>
<dbReference type="Gene3D" id="2.60.120.260">
    <property type="entry name" value="Galactose-binding domain-like"/>
    <property type="match status" value="3"/>
</dbReference>
<reference evidence="6 7" key="1">
    <citation type="submission" date="2021-06" db="EMBL/GenBank/DDBJ databases">
        <authorList>
            <person name="Kallberg Y."/>
            <person name="Tangrot J."/>
            <person name="Rosling A."/>
        </authorList>
    </citation>
    <scope>NUCLEOTIDE SEQUENCE [LARGE SCALE GENOMIC DNA]</scope>
    <source>
        <strain evidence="6 7">120-4 pot B 10/14</strain>
    </source>
</reference>
<proteinExistence type="inferred from homology"/>
<keyword evidence="3" id="KW-0326">Glycosidase</keyword>
<dbReference type="InterPro" id="IPR008979">
    <property type="entry name" value="Galactose-bd-like_sf"/>
</dbReference>
<dbReference type="InterPro" id="IPR017853">
    <property type="entry name" value="GH"/>
</dbReference>
<comment type="caution">
    <text evidence="6">The sequence shown here is derived from an EMBL/GenBank/DDBJ whole genome shotgun (WGS) entry which is preliminary data.</text>
</comment>
<protein>
    <submittedName>
        <fullName evidence="6">37300_t:CDS:1</fullName>
    </submittedName>
</protein>
<dbReference type="InterPro" id="IPR031330">
    <property type="entry name" value="Gly_Hdrlase_35_cat"/>
</dbReference>
<dbReference type="PANTHER" id="PTHR23421">
    <property type="entry name" value="BETA-GALACTOSIDASE RELATED"/>
    <property type="match status" value="1"/>
</dbReference>
<dbReference type="Gene3D" id="3.20.20.80">
    <property type="entry name" value="Glycosidases"/>
    <property type="match status" value="1"/>
</dbReference>
<dbReference type="PRINTS" id="PR00742">
    <property type="entry name" value="GLHYDRLASE35"/>
</dbReference>
<accession>A0ABN7V7U2</accession>
<feature type="domain" description="Ubiquitin-like" evidence="5">
    <location>
        <begin position="847"/>
        <end position="911"/>
    </location>
</feature>
<evidence type="ECO:0000259" key="5">
    <source>
        <dbReference type="PROSITE" id="PS50053"/>
    </source>
</evidence>
<dbReference type="InterPro" id="IPR048913">
    <property type="entry name" value="BetaGal_gal-bd"/>
</dbReference>
<name>A0ABN7V7U2_GIGMA</name>
<dbReference type="Gene3D" id="3.10.20.90">
    <property type="entry name" value="Phosphatidylinositol 3-kinase Catalytic Subunit, Chain A, domain 1"/>
    <property type="match status" value="3"/>
</dbReference>
<evidence type="ECO:0000256" key="2">
    <source>
        <dbReference type="ARBA" id="ARBA00022801"/>
    </source>
</evidence>
<gene>
    <name evidence="6" type="ORF">GMARGA_LOCUS15416</name>
</gene>
<dbReference type="Pfam" id="PF21467">
    <property type="entry name" value="BetaGal_gal-bd"/>
    <property type="match status" value="1"/>
</dbReference>
<dbReference type="InterPro" id="IPR000626">
    <property type="entry name" value="Ubiquitin-like_dom"/>
</dbReference>
<dbReference type="Pfam" id="PF00240">
    <property type="entry name" value="ubiquitin"/>
    <property type="match status" value="3"/>
</dbReference>
<dbReference type="Proteomes" id="UP000789901">
    <property type="component" value="Unassembled WGS sequence"/>
</dbReference>
<comment type="similarity">
    <text evidence="1 4">Belongs to the glycosyl hydrolase 35 family.</text>
</comment>
<dbReference type="InterPro" id="IPR001944">
    <property type="entry name" value="Glycoside_Hdrlase_35"/>
</dbReference>
<dbReference type="PROSITE" id="PS50053">
    <property type="entry name" value="UBIQUITIN_2"/>
    <property type="match status" value="3"/>
</dbReference>
<evidence type="ECO:0000256" key="1">
    <source>
        <dbReference type="ARBA" id="ARBA00009809"/>
    </source>
</evidence>
<dbReference type="SUPFAM" id="SSF51445">
    <property type="entry name" value="(Trans)glycosidases"/>
    <property type="match status" value="1"/>
</dbReference>
<feature type="domain" description="Ubiquitin-like" evidence="5">
    <location>
        <begin position="792"/>
        <end position="842"/>
    </location>
</feature>
<evidence type="ECO:0000256" key="4">
    <source>
        <dbReference type="RuleBase" id="RU003679"/>
    </source>
</evidence>
<dbReference type="EMBL" id="CAJVQB010010614">
    <property type="protein sequence ID" value="CAG8741378.1"/>
    <property type="molecule type" value="Genomic_DNA"/>
</dbReference>
<keyword evidence="2" id="KW-0378">Hydrolase</keyword>
<dbReference type="Pfam" id="PF01301">
    <property type="entry name" value="Glyco_hydro_35"/>
    <property type="match status" value="1"/>
</dbReference>
<evidence type="ECO:0000256" key="3">
    <source>
        <dbReference type="ARBA" id="ARBA00023295"/>
    </source>
</evidence>
<dbReference type="CDD" id="cd17039">
    <property type="entry name" value="Ubl_ubiquitin_like"/>
    <property type="match status" value="1"/>
</dbReference>
<dbReference type="InterPro" id="IPR029071">
    <property type="entry name" value="Ubiquitin-like_domsf"/>
</dbReference>
<evidence type="ECO:0000313" key="6">
    <source>
        <dbReference type="EMBL" id="CAG8741378.1"/>
    </source>
</evidence>
<sequence>MSSLFSNPYTVTYTSRAICINGLPKLLLAGCIHYPRSTPSMWPSLLRKAKEGGINTIQTYVFWNLHEPIRGTYDFTTDSANLPYFIQLCKEFDLYVSLRIGPYVCAEWNFGGFPVWLKHLPDVKLRTNNEIYLQEMKRFVNKVVDISRPYFPDKAGPIILLQIENEYGNISYAHGKEGVEYAEELGRFVNDMNLSALWFMCRQYNHVPSVIHTVNDYYCHQFFDNLRKEYPCAPMMWTEDWPGWPQEFGEAKPTRPAQDCAYAVAYWIAKGGSYHAYYMYHGGTTFARWGGGPRHTTSYDYDTMLDEYGLEHYPKYYHTKRLHDILLKFEDVLMRNPIPTAKILDEKLEAYVYGDINSTKSLIFLCNSDEKNAKQIEFFNVLWDLPRWSISIIQGGDLSLEIPPTLLMNTAIIEKSKDSPDRSVFKPFPASIIDYESFAWLLEPTPHFSDECDKITPRPPPQIITTQDTTDYMWYVTQVVINHHELENNHKSPKFNLKLHNVGDVGVVYVDGKVQSVHRGGDQVDVPLHLDFKNKINDEISDINNNETIITPDNSRKHIFTLQILNCLMGLPHIMAFMERYEQGLLGDVYLNDKNITHIGWQVNVGLVGEKKGYFDPSTNYNLPWKSMNIESSLPTTSDQDIFHQRILSNTQEKSPNLTTQIPVQVGLTWYKFHFTLPNEYHDITRTQDTLPPIALDLTSMTKGNVWVNGRHLGRYWLEIATRPTDPRARDDQDYAGWYNPHTKCRVGYELPSQRYYHIPLDWVKRGKDHKNCVVLFEEWGGDPRGIRVVQQLDVLPSDTVKELKQKIQDRNECSFYGISFNGNILDDSSRLSDIGIENGSTCCCYIQILLNTPNDETLELDALPSDTILNLKQKIQARNSSEFSSIGFEGIELDDNSRLVDAGIKNGCTLCCFISIFVKTLSGKTSTYQTSRFNTVEYVKHLIKNTENIAVDQQRLIFAGKQLEDHKKLSDFHIQHESTLHVIFRGDIL</sequence>
<organism evidence="6 7">
    <name type="scientific">Gigaspora margarita</name>
    <dbReference type="NCBI Taxonomy" id="4874"/>
    <lineage>
        <taxon>Eukaryota</taxon>
        <taxon>Fungi</taxon>
        <taxon>Fungi incertae sedis</taxon>
        <taxon>Mucoromycota</taxon>
        <taxon>Glomeromycotina</taxon>
        <taxon>Glomeromycetes</taxon>
        <taxon>Diversisporales</taxon>
        <taxon>Gigasporaceae</taxon>
        <taxon>Gigaspora</taxon>
    </lineage>
</organism>
<evidence type="ECO:0000313" key="7">
    <source>
        <dbReference type="Proteomes" id="UP000789901"/>
    </source>
</evidence>
<dbReference type="SMART" id="SM00213">
    <property type="entry name" value="UBQ"/>
    <property type="match status" value="3"/>
</dbReference>